<feature type="transmembrane region" description="Helical" evidence="1">
    <location>
        <begin position="161"/>
        <end position="181"/>
    </location>
</feature>
<dbReference type="OrthoDB" id="1069985at2"/>
<protein>
    <recommendedName>
        <fullName evidence="4">Peptidase family M50</fullName>
    </recommendedName>
</protein>
<keyword evidence="1" id="KW-0812">Transmembrane</keyword>
<sequence length="378" mass="43081">MKTHIKQGLKQLGAILVYIIVLGGVGFIGYRLGMESTPLTEEGNLDVGRLLIRIGIVMVITGVMIDGHVIIHELGHLLAGKLSGYTFMLFRIGRFGLIKEDSQFKTILFTMSGTMGQCLMHPPENNDRRPYRLYLLGGVLANGITALIAGAFYLIYPSEYIMIFIVIGVMSATMNGIPLSFNDGKILRKLGRSSVAQDQFFQQLKWNGEFVRHNKTYSEAAEDQMTFNPNEPVTEQFNIYNKLIEINANLEQKNFKRAESNLSDLYDQRSEIIPPYRIEILREYVYCLLIEDSGTPELIERILSDKLLKSHLKMKQADVCRVNCVIAYFVDNDRTKAKRWYDLAREHLDKLPTYADKRVNTNLLDHIETVMAFGTHNN</sequence>
<dbReference type="AlphaFoldDB" id="A0A1G9AIY9"/>
<keyword evidence="1" id="KW-1133">Transmembrane helix</keyword>
<dbReference type="CDD" id="cd05709">
    <property type="entry name" value="S2P-M50"/>
    <property type="match status" value="1"/>
</dbReference>
<evidence type="ECO:0000313" key="2">
    <source>
        <dbReference type="EMBL" id="SDK27336.1"/>
    </source>
</evidence>
<accession>A0A1G9AIY9</accession>
<dbReference type="GO" id="GO:0006508">
    <property type="term" value="P:proteolysis"/>
    <property type="evidence" value="ECO:0007669"/>
    <property type="project" value="InterPro"/>
</dbReference>
<dbReference type="STRING" id="426701.SAMN04488098_102026"/>
<evidence type="ECO:0000256" key="1">
    <source>
        <dbReference type="SAM" id="Phobius"/>
    </source>
</evidence>
<reference evidence="3" key="1">
    <citation type="submission" date="2016-10" db="EMBL/GenBank/DDBJ databases">
        <authorList>
            <person name="Varghese N."/>
            <person name="Submissions S."/>
        </authorList>
    </citation>
    <scope>NUCLEOTIDE SEQUENCE [LARGE SCALE GENOMIC DNA]</scope>
    <source>
        <strain evidence="3">DSM 19181</strain>
    </source>
</reference>
<proteinExistence type="predicted"/>
<feature type="transmembrane region" description="Helical" evidence="1">
    <location>
        <begin position="50"/>
        <end position="71"/>
    </location>
</feature>
<evidence type="ECO:0000313" key="3">
    <source>
        <dbReference type="Proteomes" id="UP000199433"/>
    </source>
</evidence>
<keyword evidence="3" id="KW-1185">Reference proteome</keyword>
<evidence type="ECO:0008006" key="4">
    <source>
        <dbReference type="Google" id="ProtNLM"/>
    </source>
</evidence>
<dbReference type="GO" id="GO:0016020">
    <property type="term" value="C:membrane"/>
    <property type="evidence" value="ECO:0007669"/>
    <property type="project" value="UniProtKB-SubCell"/>
</dbReference>
<keyword evidence="1" id="KW-0472">Membrane</keyword>
<dbReference type="EMBL" id="FNFK01000020">
    <property type="protein sequence ID" value="SDK27336.1"/>
    <property type="molecule type" value="Genomic_DNA"/>
</dbReference>
<feature type="transmembrane region" description="Helical" evidence="1">
    <location>
        <begin position="133"/>
        <end position="155"/>
    </location>
</feature>
<gene>
    <name evidence="2" type="ORF">SAMN04488098_102026</name>
</gene>
<dbReference type="Proteomes" id="UP000199433">
    <property type="component" value="Unassembled WGS sequence"/>
</dbReference>
<dbReference type="RefSeq" id="WP_091266746.1">
    <property type="nucleotide sequence ID" value="NZ_FNFK01000020.1"/>
</dbReference>
<organism evidence="2 3">
    <name type="scientific">Alkalibacterium thalassium</name>
    <dbReference type="NCBI Taxonomy" id="426701"/>
    <lineage>
        <taxon>Bacteria</taxon>
        <taxon>Bacillati</taxon>
        <taxon>Bacillota</taxon>
        <taxon>Bacilli</taxon>
        <taxon>Lactobacillales</taxon>
        <taxon>Carnobacteriaceae</taxon>
        <taxon>Alkalibacterium</taxon>
    </lineage>
</organism>
<name>A0A1G9AIY9_9LACT</name>
<feature type="transmembrane region" description="Helical" evidence="1">
    <location>
        <begin position="12"/>
        <end position="30"/>
    </location>
</feature>